<dbReference type="GO" id="GO:0016832">
    <property type="term" value="F:aldehyde-lyase activity"/>
    <property type="evidence" value="ECO:0007669"/>
    <property type="project" value="InterPro"/>
</dbReference>
<dbReference type="InterPro" id="IPR018225">
    <property type="entry name" value="Transaldolase_AS"/>
</dbReference>
<evidence type="ECO:0000256" key="2">
    <source>
        <dbReference type="ARBA" id="ARBA00022490"/>
    </source>
</evidence>
<dbReference type="PANTHER" id="PTHR10683:SF40">
    <property type="entry name" value="FRUCTOSE-6-PHOSPHATE ALDOLASE 1-RELATED"/>
    <property type="match status" value="1"/>
</dbReference>
<dbReference type="GO" id="GO:0005975">
    <property type="term" value="P:carbohydrate metabolic process"/>
    <property type="evidence" value="ECO:0007669"/>
    <property type="project" value="InterPro"/>
</dbReference>
<dbReference type="EMBL" id="JRJU01000002">
    <property type="protein sequence ID" value="KHF41671.1"/>
    <property type="molecule type" value="Genomic_DNA"/>
</dbReference>
<dbReference type="SUPFAM" id="SSF51569">
    <property type="entry name" value="Aldolase"/>
    <property type="match status" value="1"/>
</dbReference>
<proteinExistence type="predicted"/>
<dbReference type="PROSITE" id="PS01054">
    <property type="entry name" value="TRANSALDOLASE_1"/>
    <property type="match status" value="1"/>
</dbReference>
<accession>A0A0B0IPR5</accession>
<dbReference type="CDD" id="cd00956">
    <property type="entry name" value="Transaldolase_FSA"/>
    <property type="match status" value="1"/>
</dbReference>
<name>A0A0B0IPR5_9BACI</name>
<protein>
    <recommendedName>
        <fullName evidence="6">Transaldolase</fullName>
    </recommendedName>
</protein>
<dbReference type="Proteomes" id="UP000030832">
    <property type="component" value="Unassembled WGS sequence"/>
</dbReference>
<dbReference type="eggNOG" id="COG0176">
    <property type="taxonomic scope" value="Bacteria"/>
</dbReference>
<dbReference type="FunFam" id="3.20.20.70:FF:000018">
    <property type="entry name" value="Probable transaldolase"/>
    <property type="match status" value="1"/>
</dbReference>
<dbReference type="Pfam" id="PF00923">
    <property type="entry name" value="TAL_FSA"/>
    <property type="match status" value="1"/>
</dbReference>
<comment type="caution">
    <text evidence="4">The sequence shown here is derived from an EMBL/GenBank/DDBJ whole genome shotgun (WGS) entry which is preliminary data.</text>
</comment>
<dbReference type="Gene3D" id="3.20.20.70">
    <property type="entry name" value="Aldolase class I"/>
    <property type="match status" value="1"/>
</dbReference>
<comment type="subcellular location">
    <subcellularLocation>
        <location evidence="1">Cytoplasm</location>
    </subcellularLocation>
</comment>
<keyword evidence="5" id="KW-1185">Reference proteome</keyword>
<organism evidence="4 5">
    <name type="scientific">Halalkalibacter okhensis</name>
    <dbReference type="NCBI Taxonomy" id="333138"/>
    <lineage>
        <taxon>Bacteria</taxon>
        <taxon>Bacillati</taxon>
        <taxon>Bacillota</taxon>
        <taxon>Bacilli</taxon>
        <taxon>Bacillales</taxon>
        <taxon>Bacillaceae</taxon>
        <taxon>Halalkalibacter</taxon>
    </lineage>
</organism>
<dbReference type="InterPro" id="IPR001585">
    <property type="entry name" value="TAL/FSA"/>
</dbReference>
<gene>
    <name evidence="4" type="ORF">LQ50_02935</name>
</gene>
<evidence type="ECO:0000313" key="5">
    <source>
        <dbReference type="Proteomes" id="UP000030832"/>
    </source>
</evidence>
<dbReference type="RefSeq" id="WP_034625860.1">
    <property type="nucleotide sequence ID" value="NZ_JRJU01000002.1"/>
</dbReference>
<evidence type="ECO:0008006" key="6">
    <source>
        <dbReference type="Google" id="ProtNLM"/>
    </source>
</evidence>
<dbReference type="AlphaFoldDB" id="A0A0B0IPR5"/>
<evidence type="ECO:0000313" key="4">
    <source>
        <dbReference type="EMBL" id="KHF41671.1"/>
    </source>
</evidence>
<evidence type="ECO:0000256" key="1">
    <source>
        <dbReference type="ARBA" id="ARBA00004496"/>
    </source>
</evidence>
<dbReference type="GO" id="GO:0005737">
    <property type="term" value="C:cytoplasm"/>
    <property type="evidence" value="ECO:0007669"/>
    <property type="project" value="UniProtKB-SubCell"/>
</dbReference>
<dbReference type="PANTHER" id="PTHR10683">
    <property type="entry name" value="TRANSALDOLASE"/>
    <property type="match status" value="1"/>
</dbReference>
<keyword evidence="3" id="KW-0704">Schiff base</keyword>
<reference evidence="4 5" key="1">
    <citation type="submission" date="2014-09" db="EMBL/GenBank/DDBJ databases">
        <title>Genome sequencing and annotation of Bacillus Okhensis strain Kh10-101T.</title>
        <authorList>
            <person name="Prakash J.S."/>
        </authorList>
    </citation>
    <scope>NUCLEOTIDE SEQUENCE [LARGE SCALE GENOMIC DNA]</scope>
    <source>
        <strain evidence="5">Kh10-101T</strain>
    </source>
</reference>
<keyword evidence="2" id="KW-0963">Cytoplasm</keyword>
<dbReference type="InterPro" id="IPR013785">
    <property type="entry name" value="Aldolase_TIM"/>
</dbReference>
<sequence length="216" mass="24070">MEIYLDTANLEEIEHVMQLPMLDGVTTNPSILSKQNLQPKAIMKEINQRVDGKVWYQLTKDKSEEMVNEALEIVELLDHPVIKLPMGIEALKACSVLTKQGIETNMTLVFSVSQAILAAKAGATYVSPYIGRMNDIGLEGLQFIEDTVNVFKAQEMSTKVIGASIRSNHDVVAIASRGAKAATMSLKVFKQMLEHPMTDKGLVQFSEDWNVYQNRL</sequence>
<dbReference type="InterPro" id="IPR033919">
    <property type="entry name" value="TSA/FSA_arc/bac"/>
</dbReference>
<dbReference type="OrthoDB" id="9807051at2"/>
<evidence type="ECO:0000256" key="3">
    <source>
        <dbReference type="ARBA" id="ARBA00023270"/>
    </source>
</evidence>
<dbReference type="STRING" id="333138.LQ50_02935"/>